<feature type="compositionally biased region" description="Basic and acidic residues" evidence="1">
    <location>
        <begin position="49"/>
        <end position="63"/>
    </location>
</feature>
<reference evidence="2" key="1">
    <citation type="submission" date="2020-03" db="EMBL/GenBank/DDBJ databases">
        <authorList>
            <person name="Weist P."/>
        </authorList>
    </citation>
    <scope>NUCLEOTIDE SEQUENCE</scope>
</reference>
<feature type="region of interest" description="Disordered" evidence="1">
    <location>
        <begin position="29"/>
        <end position="87"/>
    </location>
</feature>
<dbReference type="Proteomes" id="UP001153269">
    <property type="component" value="Unassembled WGS sequence"/>
</dbReference>
<keyword evidence="3" id="KW-1185">Reference proteome</keyword>
<organism evidence="2 3">
    <name type="scientific">Pleuronectes platessa</name>
    <name type="common">European plaice</name>
    <dbReference type="NCBI Taxonomy" id="8262"/>
    <lineage>
        <taxon>Eukaryota</taxon>
        <taxon>Metazoa</taxon>
        <taxon>Chordata</taxon>
        <taxon>Craniata</taxon>
        <taxon>Vertebrata</taxon>
        <taxon>Euteleostomi</taxon>
        <taxon>Actinopterygii</taxon>
        <taxon>Neopterygii</taxon>
        <taxon>Teleostei</taxon>
        <taxon>Neoteleostei</taxon>
        <taxon>Acanthomorphata</taxon>
        <taxon>Carangaria</taxon>
        <taxon>Pleuronectiformes</taxon>
        <taxon>Pleuronectoidei</taxon>
        <taxon>Pleuronectidae</taxon>
        <taxon>Pleuronectes</taxon>
    </lineage>
</organism>
<evidence type="ECO:0000313" key="2">
    <source>
        <dbReference type="EMBL" id="CAB1426974.1"/>
    </source>
</evidence>
<accession>A0A9N7UB24</accession>
<name>A0A9N7UB24_PLEPL</name>
<evidence type="ECO:0000256" key="1">
    <source>
        <dbReference type="SAM" id="MobiDB-lite"/>
    </source>
</evidence>
<dbReference type="EMBL" id="CADEAL010000932">
    <property type="protein sequence ID" value="CAB1426974.1"/>
    <property type="molecule type" value="Genomic_DNA"/>
</dbReference>
<proteinExistence type="predicted"/>
<gene>
    <name evidence="2" type="ORF">PLEPLA_LOCUS14912</name>
</gene>
<sequence>MSKLRHLKEIEKDHHKLLKTITELSVNQEPEEQQCLSATVSRTPSLDRGSGDVKEGLNHKELLSDSAPLAPLHPRPSPLHRPVEQSRRRTAATALVVLVPTDTEKLVGLVRICVTLSLLPETKGN</sequence>
<protein>
    <submittedName>
        <fullName evidence="2">Uncharacterized protein</fullName>
    </submittedName>
</protein>
<evidence type="ECO:0000313" key="3">
    <source>
        <dbReference type="Proteomes" id="UP001153269"/>
    </source>
</evidence>
<dbReference type="AlphaFoldDB" id="A0A9N7UB24"/>
<feature type="compositionally biased region" description="Polar residues" evidence="1">
    <location>
        <begin position="29"/>
        <end position="44"/>
    </location>
</feature>
<comment type="caution">
    <text evidence="2">The sequence shown here is derived from an EMBL/GenBank/DDBJ whole genome shotgun (WGS) entry which is preliminary data.</text>
</comment>